<dbReference type="NCBIfam" id="NF047509">
    <property type="entry name" value="Rv3131_FMN_oxido"/>
    <property type="match status" value="1"/>
</dbReference>
<dbReference type="SUPFAM" id="SSF55469">
    <property type="entry name" value="FMN-dependent nitroreductase-like"/>
    <property type="match status" value="2"/>
</dbReference>
<dbReference type="PANTHER" id="PTHR23026">
    <property type="entry name" value="NADPH NITROREDUCTASE"/>
    <property type="match status" value="1"/>
</dbReference>
<gene>
    <name evidence="1" type="ORF">A3J66_02310</name>
</gene>
<name>A0A1F6M1F8_9BACT</name>
<dbReference type="AlphaFoldDB" id="A0A1F6M1F8"/>
<dbReference type="Gene3D" id="3.40.109.10">
    <property type="entry name" value="NADH Oxidase"/>
    <property type="match status" value="1"/>
</dbReference>
<evidence type="ECO:0000313" key="2">
    <source>
        <dbReference type="Proteomes" id="UP000176282"/>
    </source>
</evidence>
<dbReference type="Gene3D" id="3.40.109.30">
    <property type="entry name" value="putative nitroreductase (tm1586), domain 2"/>
    <property type="match status" value="1"/>
</dbReference>
<reference evidence="1 2" key="1">
    <citation type="journal article" date="2016" name="Nat. Commun.">
        <title>Thousands of microbial genomes shed light on interconnected biogeochemical processes in an aquifer system.</title>
        <authorList>
            <person name="Anantharaman K."/>
            <person name="Brown C.T."/>
            <person name="Hug L.A."/>
            <person name="Sharon I."/>
            <person name="Castelle C.J."/>
            <person name="Probst A.J."/>
            <person name="Thomas B.C."/>
            <person name="Singh A."/>
            <person name="Wilkins M.J."/>
            <person name="Karaoz U."/>
            <person name="Brodie E.L."/>
            <person name="Williams K.H."/>
            <person name="Hubbard S.S."/>
            <person name="Banfield J.F."/>
        </authorList>
    </citation>
    <scope>NUCLEOTIDE SEQUENCE [LARGE SCALE GENOMIC DNA]</scope>
</reference>
<dbReference type="Proteomes" id="UP000176282">
    <property type="component" value="Unassembled WGS sequence"/>
</dbReference>
<accession>A0A1F6M1F8</accession>
<dbReference type="STRING" id="1798680.A3J66_02310"/>
<dbReference type="InterPro" id="IPR050627">
    <property type="entry name" value="Nitroreductase/BluB"/>
</dbReference>
<protein>
    <submittedName>
        <fullName evidence="1">Uncharacterized protein</fullName>
    </submittedName>
</protein>
<dbReference type="PANTHER" id="PTHR23026:SF123">
    <property type="entry name" value="NAD(P)H NITROREDUCTASE RV3131-RELATED"/>
    <property type="match status" value="1"/>
</dbReference>
<dbReference type="EMBL" id="MFQB01000048">
    <property type="protein sequence ID" value="OGH65428.1"/>
    <property type="molecule type" value="Genomic_DNA"/>
</dbReference>
<dbReference type="InterPro" id="IPR000415">
    <property type="entry name" value="Nitroreductase-like"/>
</dbReference>
<dbReference type="GO" id="GO:0016491">
    <property type="term" value="F:oxidoreductase activity"/>
    <property type="evidence" value="ECO:0007669"/>
    <property type="project" value="InterPro"/>
</dbReference>
<sequence>MNVVKRQIDLKRMFTCTTFADRVRFLIELAVTAPSTHNSQPWRFVITQESCRLWFEPKKQLKEADPSSRDLFISLGCVLENFVVAAQYYGMYKEVRLHMKENFVAEVFLYDRAAAHQEEYRSLCESILKRYNARGLFERTNIHEATLKRIEDIAQKYTEQGVRLQVVQNSTDIKNVAELTAKGIRIARSKPLFRKEFAQWFRTNLSKKQDGIPGYAVGLPLLPSFIAPFLMRYCSLAKVLVRKNTESILTAPAVCVIESDTDSPETWLQVGRLAERVMLECYAHDLATSIYVAAIEMDNMSQELAQTLELRGRPQFLFTCGVPLTNHRKFTPRLSVDLVLK</sequence>
<organism evidence="1 2">
    <name type="scientific">Candidatus Magasanikbacteria bacterium RIFCSPHIGHO2_02_FULL_47_14</name>
    <dbReference type="NCBI Taxonomy" id="1798680"/>
    <lineage>
        <taxon>Bacteria</taxon>
        <taxon>Candidatus Magasanikiibacteriota</taxon>
    </lineage>
</organism>
<proteinExistence type="predicted"/>
<evidence type="ECO:0000313" key="1">
    <source>
        <dbReference type="EMBL" id="OGH65428.1"/>
    </source>
</evidence>
<comment type="caution">
    <text evidence="1">The sequence shown here is derived from an EMBL/GenBank/DDBJ whole genome shotgun (WGS) entry which is preliminary data.</text>
</comment>